<dbReference type="Proteomes" id="UP000199492">
    <property type="component" value="Unassembled WGS sequence"/>
</dbReference>
<evidence type="ECO:0000313" key="1">
    <source>
        <dbReference type="EMBL" id="SDH74752.1"/>
    </source>
</evidence>
<gene>
    <name evidence="1" type="ORF">SAMN04489796_10476</name>
</gene>
<dbReference type="RefSeq" id="WP_092468142.1">
    <property type="nucleotide sequence ID" value="NZ_FNCZ01000004.1"/>
</dbReference>
<dbReference type="STRING" id="262004.SAMN04489796_10476"/>
<dbReference type="SUPFAM" id="SSF49464">
    <property type="entry name" value="Carboxypeptidase regulatory domain-like"/>
    <property type="match status" value="1"/>
</dbReference>
<name>A0A1G8EXZ1_9FLAO</name>
<accession>A0A1G8EXZ1</accession>
<dbReference type="Pfam" id="PF13715">
    <property type="entry name" value="CarbopepD_reg_2"/>
    <property type="match status" value="1"/>
</dbReference>
<dbReference type="InterPro" id="IPR008969">
    <property type="entry name" value="CarboxyPept-like_regulatory"/>
</dbReference>
<protein>
    <submittedName>
        <fullName evidence="1">CarboxypepD_reg-like domain-containing protein</fullName>
    </submittedName>
</protein>
<dbReference type="AlphaFoldDB" id="A0A1G8EXZ1"/>
<keyword evidence="2" id="KW-1185">Reference proteome</keyword>
<evidence type="ECO:0000313" key="2">
    <source>
        <dbReference type="Proteomes" id="UP000199492"/>
    </source>
</evidence>
<organism evidence="1 2">
    <name type="scientific">Winogradskyella thalassocola</name>
    <dbReference type="NCBI Taxonomy" id="262004"/>
    <lineage>
        <taxon>Bacteria</taxon>
        <taxon>Pseudomonadati</taxon>
        <taxon>Bacteroidota</taxon>
        <taxon>Flavobacteriia</taxon>
        <taxon>Flavobacteriales</taxon>
        <taxon>Flavobacteriaceae</taxon>
        <taxon>Winogradskyella</taxon>
    </lineage>
</organism>
<sequence>MTKKSIFSIVVLLCYSSIVMSQGAVELICRILDSNEKFPVSYATIQFEGESAGLVANDEGSFRLPGHLVQTNKRIIISSIGYETLVLSINTLDSKSINIINLIPKIESLDAVLVTSKKTNRNTTESSVEIIRKAISSIPKNYPNEPHSYIGYYRDYQVVNDNYYNLNEGIIENFDAGFKTNKFMYKDNQTAIYSYKLNKDFYQDTLLLNSIYGESKIIDADDNARLGTTIRNELEILNIHNPIRNYDKSSFSFIYVLKDNFIMNHTFESPKVVFMGDELLYEISFYSKEGMQSKFKAKGKIYISKSTYAVNRLNYHVFENSDYNTGRSGNGYGFGFSSNKAEESNTLFKINIEYKDIGGKMYLSYMTFNNRFIIKEPNPLSVDDFEFDPNDEAFYITFNKSIDKASIQSKSRFKLFFKEKKLMVKHIELVKNNVVRIDVLDWSAGTALNIADVTSEDFSYKLKKIKDVSGVTIYKESKLLGFQFREFFTQEIFTDKSLNPDLLLVNKSMPLSTSLLNNKTVDFNKYWVNSPLKETSEAKR</sequence>
<dbReference type="OrthoDB" id="1201225at2"/>
<dbReference type="EMBL" id="FNCZ01000004">
    <property type="protein sequence ID" value="SDH74752.1"/>
    <property type="molecule type" value="Genomic_DNA"/>
</dbReference>
<proteinExistence type="predicted"/>
<reference evidence="2" key="1">
    <citation type="submission" date="2016-10" db="EMBL/GenBank/DDBJ databases">
        <authorList>
            <person name="Varghese N."/>
            <person name="Submissions S."/>
        </authorList>
    </citation>
    <scope>NUCLEOTIDE SEQUENCE [LARGE SCALE GENOMIC DNA]</scope>
    <source>
        <strain evidence="2">DSM 15363</strain>
    </source>
</reference>